<dbReference type="AlphaFoldDB" id="A0A1J5QTT3"/>
<comment type="caution">
    <text evidence="2">The sequence shown here is derived from an EMBL/GenBank/DDBJ whole genome shotgun (WGS) entry which is preliminary data.</text>
</comment>
<gene>
    <name evidence="2" type="ORF">GALL_312780</name>
</gene>
<sequence>MTMLQIHAEALNGVSAAYHEFLLRYKASADVVYGIVEGKEDPMFYRGLIERHLPQGWEVELVPAGCKDNVLRALGAFDWTRFSPKRICFFVDRDLSELVLEDFVPAENLYVTDNYSIESDAVNFGVLKRLLREVFNIGDLRSAESEDLMQRFLSALGFFQEAMVPIMAQIMLWQRDGERPCLNDIRPKDFFIFSDGSIKLRSEFELALSRLQHAATCVNLQPSQQARLSLAEAEFRQAKGAQRFVRGKYLLWFLVAFALEIHRSISLLYARFTGSPKMRISIGFANAMVVLAPRVRCPASLQRFLERTYGQYIGEKTLFQFASFNMPGGSPA</sequence>
<evidence type="ECO:0000313" key="2">
    <source>
        <dbReference type="EMBL" id="OIQ86880.1"/>
    </source>
</evidence>
<organism evidence="2">
    <name type="scientific">mine drainage metagenome</name>
    <dbReference type="NCBI Taxonomy" id="410659"/>
    <lineage>
        <taxon>unclassified sequences</taxon>
        <taxon>metagenomes</taxon>
        <taxon>ecological metagenomes</taxon>
    </lineage>
</organism>
<protein>
    <recommendedName>
        <fullName evidence="1">DUF4435 domain-containing protein</fullName>
    </recommendedName>
</protein>
<dbReference type="InterPro" id="IPR029492">
    <property type="entry name" value="DUF4435"/>
</dbReference>
<evidence type="ECO:0000259" key="1">
    <source>
        <dbReference type="Pfam" id="PF14491"/>
    </source>
</evidence>
<reference evidence="2" key="1">
    <citation type="submission" date="2016-10" db="EMBL/GenBank/DDBJ databases">
        <title>Sequence of Gallionella enrichment culture.</title>
        <authorList>
            <person name="Poehlein A."/>
            <person name="Muehling M."/>
            <person name="Daniel R."/>
        </authorList>
    </citation>
    <scope>NUCLEOTIDE SEQUENCE</scope>
</reference>
<name>A0A1J5QTT3_9ZZZZ</name>
<accession>A0A1J5QTT3</accession>
<proteinExistence type="predicted"/>
<dbReference type="Pfam" id="PF14491">
    <property type="entry name" value="DUF4435"/>
    <property type="match status" value="1"/>
</dbReference>
<feature type="domain" description="DUF4435" evidence="1">
    <location>
        <begin position="36"/>
        <end position="263"/>
    </location>
</feature>
<dbReference type="EMBL" id="MLJW01000454">
    <property type="protein sequence ID" value="OIQ86880.1"/>
    <property type="molecule type" value="Genomic_DNA"/>
</dbReference>